<name>A0A2P2IPX9_RHIMU</name>
<sequence>MTWILTDCGGQLQVLEKICGYEPYPGFHERVQAKIQAEIKECEDKKQKKSS</sequence>
<dbReference type="EMBL" id="GGEC01002789">
    <property type="protein sequence ID" value="MBW83272.1"/>
    <property type="molecule type" value="Transcribed_RNA"/>
</dbReference>
<reference evidence="1" key="1">
    <citation type="submission" date="2018-02" db="EMBL/GenBank/DDBJ databases">
        <title>Rhizophora mucronata_Transcriptome.</title>
        <authorList>
            <person name="Meera S.P."/>
            <person name="Sreeshan A."/>
            <person name="Augustine A."/>
        </authorList>
    </citation>
    <scope>NUCLEOTIDE SEQUENCE</scope>
    <source>
        <tissue evidence="1">Leaf</tissue>
    </source>
</reference>
<dbReference type="AlphaFoldDB" id="A0A2P2IPX9"/>
<organism evidence="1">
    <name type="scientific">Rhizophora mucronata</name>
    <name type="common">Asiatic mangrove</name>
    <dbReference type="NCBI Taxonomy" id="61149"/>
    <lineage>
        <taxon>Eukaryota</taxon>
        <taxon>Viridiplantae</taxon>
        <taxon>Streptophyta</taxon>
        <taxon>Embryophyta</taxon>
        <taxon>Tracheophyta</taxon>
        <taxon>Spermatophyta</taxon>
        <taxon>Magnoliopsida</taxon>
        <taxon>eudicotyledons</taxon>
        <taxon>Gunneridae</taxon>
        <taxon>Pentapetalae</taxon>
        <taxon>rosids</taxon>
        <taxon>fabids</taxon>
        <taxon>Malpighiales</taxon>
        <taxon>Rhizophoraceae</taxon>
        <taxon>Rhizophora</taxon>
    </lineage>
</organism>
<protein>
    <submittedName>
        <fullName evidence="1">Putative endoplasmic reticulum membrane protein C16E8.02</fullName>
    </submittedName>
</protein>
<accession>A0A2P2IPX9</accession>
<proteinExistence type="predicted"/>
<evidence type="ECO:0000313" key="1">
    <source>
        <dbReference type="EMBL" id="MBW83272.1"/>
    </source>
</evidence>